<protein>
    <recommendedName>
        <fullName evidence="5">Aerial mycelium formation protein</fullName>
    </recommendedName>
</protein>
<feature type="coiled-coil region" evidence="1">
    <location>
        <begin position="134"/>
        <end position="168"/>
    </location>
</feature>
<evidence type="ECO:0008006" key="5">
    <source>
        <dbReference type="Google" id="ProtNLM"/>
    </source>
</evidence>
<dbReference type="EMBL" id="JBHUMP010000027">
    <property type="protein sequence ID" value="MFD2741487.1"/>
    <property type="molecule type" value="Genomic_DNA"/>
</dbReference>
<accession>A0ABW5U7R8</accession>
<evidence type="ECO:0000313" key="3">
    <source>
        <dbReference type="EMBL" id="MFD2741487.1"/>
    </source>
</evidence>
<keyword evidence="1" id="KW-0175">Coiled coil</keyword>
<reference evidence="4" key="1">
    <citation type="journal article" date="2019" name="Int. J. Syst. Evol. Microbiol.">
        <title>The Global Catalogue of Microorganisms (GCM) 10K type strain sequencing project: providing services to taxonomists for standard genome sequencing and annotation.</title>
        <authorList>
            <consortium name="The Broad Institute Genomics Platform"/>
            <consortium name="The Broad Institute Genome Sequencing Center for Infectious Disease"/>
            <person name="Wu L."/>
            <person name="Ma J."/>
        </authorList>
    </citation>
    <scope>NUCLEOTIDE SEQUENCE [LARGE SCALE GENOMIC DNA]</scope>
    <source>
        <strain evidence="4">TISTR 2562</strain>
    </source>
</reference>
<organism evidence="3 4">
    <name type="scientific">Sulfitobacter aestuarii</name>
    <dbReference type="NCBI Taxonomy" id="2161676"/>
    <lineage>
        <taxon>Bacteria</taxon>
        <taxon>Pseudomonadati</taxon>
        <taxon>Pseudomonadota</taxon>
        <taxon>Alphaproteobacteria</taxon>
        <taxon>Rhodobacterales</taxon>
        <taxon>Roseobacteraceae</taxon>
        <taxon>Sulfitobacter</taxon>
    </lineage>
</organism>
<dbReference type="Proteomes" id="UP001597474">
    <property type="component" value="Unassembled WGS sequence"/>
</dbReference>
<proteinExistence type="predicted"/>
<feature type="region of interest" description="Disordered" evidence="2">
    <location>
        <begin position="1"/>
        <end position="23"/>
    </location>
</feature>
<evidence type="ECO:0000256" key="1">
    <source>
        <dbReference type="SAM" id="Coils"/>
    </source>
</evidence>
<keyword evidence="4" id="KW-1185">Reference proteome</keyword>
<gene>
    <name evidence="3" type="ORF">ACFSUD_18095</name>
</gene>
<name>A0ABW5U7R8_9RHOB</name>
<comment type="caution">
    <text evidence="3">The sequence shown here is derived from an EMBL/GenBank/DDBJ whole genome shotgun (WGS) entry which is preliminary data.</text>
</comment>
<sequence>MTAMPQKPHATQSKPSPVALGGSKASLDEIEAAMYDYLQPRSALERRRAREIAGLEIELEQHRRLRDIRLLSETRDLATGYLTTGRFVSTDEAEQEHSRLASDLVGDDPTLQAEAADRIRAAGTSLDELLGRAYQNLAEGLAHHEKRIERLEKRRRELIDDFEALCTKDACRWMSLIGANGTRPRGLAPPGMPTDTG</sequence>
<evidence type="ECO:0000313" key="4">
    <source>
        <dbReference type="Proteomes" id="UP001597474"/>
    </source>
</evidence>
<dbReference type="RefSeq" id="WP_386375913.1">
    <property type="nucleotide sequence ID" value="NZ_JBHUMP010000027.1"/>
</dbReference>
<evidence type="ECO:0000256" key="2">
    <source>
        <dbReference type="SAM" id="MobiDB-lite"/>
    </source>
</evidence>